<reference evidence="2" key="1">
    <citation type="journal article" date="2019" name="Int. J. Syst. Evol. Microbiol.">
        <title>The Global Catalogue of Microorganisms (GCM) 10K type strain sequencing project: providing services to taxonomists for standard genome sequencing and annotation.</title>
        <authorList>
            <consortium name="The Broad Institute Genomics Platform"/>
            <consortium name="The Broad Institute Genome Sequencing Center for Infectious Disease"/>
            <person name="Wu L."/>
            <person name="Ma J."/>
        </authorList>
    </citation>
    <scope>NUCLEOTIDE SEQUENCE [LARGE SCALE GENOMIC DNA]</scope>
    <source>
        <strain evidence="2">NBRC 108730</strain>
    </source>
</reference>
<keyword evidence="2" id="KW-1185">Reference proteome</keyword>
<dbReference type="Proteomes" id="UP001157017">
    <property type="component" value="Unassembled WGS sequence"/>
</dbReference>
<evidence type="ECO:0000313" key="2">
    <source>
        <dbReference type="Proteomes" id="UP001157017"/>
    </source>
</evidence>
<dbReference type="EMBL" id="BSUZ01000001">
    <property type="protein sequence ID" value="GMA88853.1"/>
    <property type="molecule type" value="Genomic_DNA"/>
</dbReference>
<organism evidence="1 2">
    <name type="scientific">Angustibacter aerolatus</name>
    <dbReference type="NCBI Taxonomy" id="1162965"/>
    <lineage>
        <taxon>Bacteria</taxon>
        <taxon>Bacillati</taxon>
        <taxon>Actinomycetota</taxon>
        <taxon>Actinomycetes</taxon>
        <taxon>Kineosporiales</taxon>
        <taxon>Kineosporiaceae</taxon>
    </lineage>
</organism>
<protein>
    <recommendedName>
        <fullName evidence="3">Acyltransferase</fullName>
    </recommendedName>
</protein>
<gene>
    <name evidence="1" type="ORF">GCM10025868_41030</name>
</gene>
<proteinExistence type="predicted"/>
<evidence type="ECO:0000313" key="1">
    <source>
        <dbReference type="EMBL" id="GMA88853.1"/>
    </source>
</evidence>
<dbReference type="Gene3D" id="2.160.10.10">
    <property type="entry name" value="Hexapeptide repeat proteins"/>
    <property type="match status" value="1"/>
</dbReference>
<evidence type="ECO:0008006" key="3">
    <source>
        <dbReference type="Google" id="ProtNLM"/>
    </source>
</evidence>
<comment type="caution">
    <text evidence="1">The sequence shown here is derived from an EMBL/GenBank/DDBJ whole genome shotgun (WGS) entry which is preliminary data.</text>
</comment>
<name>A0ABQ6JLG9_9ACTN</name>
<accession>A0ABQ6JLG9</accession>
<dbReference type="InterPro" id="IPR011004">
    <property type="entry name" value="Trimer_LpxA-like_sf"/>
</dbReference>
<dbReference type="SUPFAM" id="SSF51161">
    <property type="entry name" value="Trimeric LpxA-like enzymes"/>
    <property type="match status" value="1"/>
</dbReference>
<sequence length="109" mass="11348">MLWLRAMGSRIGRGTWLETYWLPEHDLVHVGAGATVNRGCVLQTHLFHDRIMSMDAVVLGAGASLGPGGVVLPAARLGDGARVGAASLVLRGDEVPAGTRWAGNPIAPA</sequence>